<dbReference type="Proteomes" id="UP000828390">
    <property type="component" value="Unassembled WGS sequence"/>
</dbReference>
<dbReference type="PROSITE" id="PS50297">
    <property type="entry name" value="ANK_REP_REGION"/>
    <property type="match status" value="1"/>
</dbReference>
<dbReference type="PANTHER" id="PTHR24126">
    <property type="entry name" value="ANKYRIN REPEAT, PH AND SEC7 DOMAIN CONTAINING PROTEIN SECG-RELATED"/>
    <property type="match status" value="1"/>
</dbReference>
<dbReference type="Gene3D" id="1.25.40.20">
    <property type="entry name" value="Ankyrin repeat-containing domain"/>
    <property type="match status" value="1"/>
</dbReference>
<dbReference type="SUPFAM" id="SSF48403">
    <property type="entry name" value="Ankyrin repeat"/>
    <property type="match status" value="1"/>
</dbReference>
<dbReference type="Pfam" id="PF12796">
    <property type="entry name" value="Ank_2"/>
    <property type="match status" value="1"/>
</dbReference>
<evidence type="ECO:0000256" key="3">
    <source>
        <dbReference type="PROSITE-ProRule" id="PRU00023"/>
    </source>
</evidence>
<proteinExistence type="predicted"/>
<dbReference type="AlphaFoldDB" id="A0A9D4BTI7"/>
<evidence type="ECO:0000313" key="4">
    <source>
        <dbReference type="EMBL" id="KAH3705017.1"/>
    </source>
</evidence>
<dbReference type="InterPro" id="IPR036770">
    <property type="entry name" value="Ankyrin_rpt-contain_sf"/>
</dbReference>
<evidence type="ECO:0000313" key="5">
    <source>
        <dbReference type="Proteomes" id="UP000828390"/>
    </source>
</evidence>
<accession>A0A9D4BTI7</accession>
<evidence type="ECO:0000256" key="1">
    <source>
        <dbReference type="ARBA" id="ARBA00022737"/>
    </source>
</evidence>
<feature type="repeat" description="ANK" evidence="3">
    <location>
        <begin position="699"/>
        <end position="731"/>
    </location>
</feature>
<organism evidence="4 5">
    <name type="scientific">Dreissena polymorpha</name>
    <name type="common">Zebra mussel</name>
    <name type="synonym">Mytilus polymorpha</name>
    <dbReference type="NCBI Taxonomy" id="45954"/>
    <lineage>
        <taxon>Eukaryota</taxon>
        <taxon>Metazoa</taxon>
        <taxon>Spiralia</taxon>
        <taxon>Lophotrochozoa</taxon>
        <taxon>Mollusca</taxon>
        <taxon>Bivalvia</taxon>
        <taxon>Autobranchia</taxon>
        <taxon>Heteroconchia</taxon>
        <taxon>Euheterodonta</taxon>
        <taxon>Imparidentia</taxon>
        <taxon>Neoheterodontei</taxon>
        <taxon>Myida</taxon>
        <taxon>Dreissenoidea</taxon>
        <taxon>Dreissenidae</taxon>
        <taxon>Dreissena</taxon>
    </lineage>
</organism>
<dbReference type="PROSITE" id="PS50088">
    <property type="entry name" value="ANK_REPEAT"/>
    <property type="match status" value="1"/>
</dbReference>
<reference evidence="4" key="2">
    <citation type="submission" date="2020-11" db="EMBL/GenBank/DDBJ databases">
        <authorList>
            <person name="McCartney M.A."/>
            <person name="Auch B."/>
            <person name="Kono T."/>
            <person name="Mallez S."/>
            <person name="Becker A."/>
            <person name="Gohl D.M."/>
            <person name="Silverstein K.A.T."/>
            <person name="Koren S."/>
            <person name="Bechman K.B."/>
            <person name="Herman A."/>
            <person name="Abrahante J.E."/>
            <person name="Garbe J."/>
        </authorList>
    </citation>
    <scope>NUCLEOTIDE SEQUENCE</scope>
    <source>
        <strain evidence="4">Duluth1</strain>
        <tissue evidence="4">Whole animal</tissue>
    </source>
</reference>
<reference evidence="4" key="1">
    <citation type="journal article" date="2019" name="bioRxiv">
        <title>The Genome of the Zebra Mussel, Dreissena polymorpha: A Resource for Invasive Species Research.</title>
        <authorList>
            <person name="McCartney M.A."/>
            <person name="Auch B."/>
            <person name="Kono T."/>
            <person name="Mallez S."/>
            <person name="Zhang Y."/>
            <person name="Obille A."/>
            <person name="Becker A."/>
            <person name="Abrahante J.E."/>
            <person name="Garbe J."/>
            <person name="Badalamenti J.P."/>
            <person name="Herman A."/>
            <person name="Mangelson H."/>
            <person name="Liachko I."/>
            <person name="Sullivan S."/>
            <person name="Sone E.D."/>
            <person name="Koren S."/>
            <person name="Silverstein K.A.T."/>
            <person name="Beckman K.B."/>
            <person name="Gohl D.M."/>
        </authorList>
    </citation>
    <scope>NUCLEOTIDE SEQUENCE</scope>
    <source>
        <strain evidence="4">Duluth1</strain>
        <tissue evidence="4">Whole animal</tissue>
    </source>
</reference>
<keyword evidence="5" id="KW-1185">Reference proteome</keyword>
<dbReference type="PANTHER" id="PTHR24126:SF14">
    <property type="entry name" value="ANK_REP_REGION DOMAIN-CONTAINING PROTEIN"/>
    <property type="match status" value="1"/>
</dbReference>
<keyword evidence="1" id="KW-0677">Repeat</keyword>
<name>A0A9D4BTI7_DREPO</name>
<comment type="caution">
    <text evidence="4">The sequence shown here is derived from an EMBL/GenBank/DDBJ whole genome shotgun (WGS) entry which is preliminary data.</text>
</comment>
<protein>
    <submittedName>
        <fullName evidence="4">Uncharacterized protein</fullName>
    </submittedName>
</protein>
<dbReference type="InterPro" id="IPR002110">
    <property type="entry name" value="Ankyrin_rpt"/>
</dbReference>
<dbReference type="EMBL" id="JAIWYP010000015">
    <property type="protein sequence ID" value="KAH3705017.1"/>
    <property type="molecule type" value="Genomic_DNA"/>
</dbReference>
<evidence type="ECO:0000256" key="2">
    <source>
        <dbReference type="ARBA" id="ARBA00023043"/>
    </source>
</evidence>
<sequence length="792" mass="89354">MDKYDDNADTVKGAETSTEVLSAKDSASQINTTIYKAKNVIVSGPRSENSVISFARTTCTEAFAKVAGQTELVLRAVKNEETQEIYGIRTNLFFKAVHKLHCPGQEQVLIMKGDGMGCDYTAKMIFAIESSMNKKTGYYLTGVPDWAIANSHIAGLANDGDDIRTRAVVLILNANLHEWMYIIEHEICPSAITDGTLTVIMTTKDETFDDKIKHLVLDASNYDALPTELDKAHVFDMMAKLKGPGTIISGDTYKPNEASKHHSHPTITTSSKEIMLKSLGTHMWIRRLKAFFAGTMEEGSLFFRKPDTNLVNDFRILLAKGIDPQVLCLIITYVFGRFDLTHAEYLHNSQANKVIQIKFAQPSKLVTKKNQYPRYKHIAKYFNTGLRQGLINIRVGLKQVQDSLLIDKESQFAGEHIRTSFMVALNEVIPAGIIESCDDDFLFHFVRSDETIGASEYALLRSEEGFRAFFKRMMFQWKQSMKTCIEHPVLFRNFEGFLKYIATKKHMRWNILSQLENSKCSLYYGMDSGDQGKTPTEIILTDGKWTQKRNKRSLRVFTQEQEAYALVHAAELKNVRIFECLVKYGVPITQESFSAALKSNSADIIEYCLKEAAFNDKVWTNCLYECIIINIGCSKTNINYRILEKCMCAKKSLLKMICTDTMPLLHRVVNNQMMLEILLEGTWSEHVNVNAVYQNKGDNGTTALVLATEEGNQSAVEYLLKKGADQRLTGVDEMPMCIAAKYGHLNIVKALVNNDKTIIKEPGNHQELPITIARRCGFNDIVKFIEEIIGSA</sequence>
<gene>
    <name evidence="4" type="ORF">DPMN_080080</name>
</gene>
<keyword evidence="2 3" id="KW-0040">ANK repeat</keyword>
<dbReference type="SMART" id="SM00248">
    <property type="entry name" value="ANK"/>
    <property type="match status" value="3"/>
</dbReference>